<dbReference type="RefSeq" id="WP_003206286.1">
    <property type="nucleotide sequence ID" value="NC_015379.1"/>
</dbReference>
<dbReference type="GeneID" id="57262141"/>
<dbReference type="Proteomes" id="UP000006692">
    <property type="component" value="Chromosome"/>
</dbReference>
<name>F2KMD9_PSEBN</name>
<dbReference type="EMBL" id="CP002585">
    <property type="protein sequence ID" value="AEA71682.1"/>
    <property type="molecule type" value="Genomic_DNA"/>
</dbReference>
<reference key="2">
    <citation type="submission" date="2011-03" db="EMBL/GenBank/DDBJ databases">
        <title>Complete Genome Sequence of a beneficial plant roots-associated bacterium Pseudomonas brassicacearum.</title>
        <authorList>
            <person name="Ortet P."/>
            <person name="Barakat M."/>
            <person name="Lalaouna D."/>
            <person name="Fochesato S."/>
            <person name="Barbe V."/>
            <person name="Santaella C."/>
            <person name="Heulin T."/>
            <person name="Achouak W."/>
        </authorList>
    </citation>
    <scope>NUCLEOTIDE SEQUENCE</scope>
    <source>
        <strain>NFM421</strain>
    </source>
</reference>
<organism evidence="1 2">
    <name type="scientific">Pseudomonas brassicacearum (strain NFM421)</name>
    <dbReference type="NCBI Taxonomy" id="994484"/>
    <lineage>
        <taxon>Bacteria</taxon>
        <taxon>Pseudomonadati</taxon>
        <taxon>Pseudomonadota</taxon>
        <taxon>Gammaproteobacteria</taxon>
        <taxon>Pseudomonadales</taxon>
        <taxon>Pseudomonadaceae</taxon>
        <taxon>Pseudomonas</taxon>
    </lineage>
</organism>
<accession>F2KMD9</accession>
<sequence length="113" mass="12376">MGIFMTGGSGILLLIIGHVHAEEVTHPSAAPSHGNNETVEIQDDREWQQPRLIQAANPAVEQFNEAEFAIHESDEEEQALSRVTLTCNVGGIHLTLHYLQAQAPTPDCFSLSF</sequence>
<reference evidence="1 2" key="1">
    <citation type="journal article" date="2011" name="J. Bacteriol.">
        <title>Complete genome sequence of a beneficial plant root-associated bacterium, Pseudomonas brassicacearum.</title>
        <authorList>
            <person name="Ortet P."/>
            <person name="Barakat M."/>
            <person name="Lalaouna D."/>
            <person name="Fochesato S."/>
            <person name="Barbe V."/>
            <person name="Vacherie B."/>
            <person name="Santaella C."/>
            <person name="Heulin T."/>
            <person name="Achouak W."/>
        </authorList>
    </citation>
    <scope>NUCLEOTIDE SEQUENCE [LARGE SCALE GENOMIC DNA]</scope>
    <source>
        <strain evidence="1 2">NFM421</strain>
    </source>
</reference>
<evidence type="ECO:0000313" key="2">
    <source>
        <dbReference type="Proteomes" id="UP000006692"/>
    </source>
</evidence>
<dbReference type="HOGENOM" id="CLU_2131316_0_0_6"/>
<protein>
    <submittedName>
        <fullName evidence="1">Uncharacterized protein</fullName>
    </submittedName>
</protein>
<dbReference type="AlphaFoldDB" id="F2KMD9"/>
<gene>
    <name evidence="1" type="ORF">PSEBR_c2g108</name>
</gene>
<dbReference type="KEGG" id="pba:PSEBR_c2g108"/>
<proteinExistence type="predicted"/>
<evidence type="ECO:0000313" key="1">
    <source>
        <dbReference type="EMBL" id="AEA71682.1"/>
    </source>
</evidence>